<keyword evidence="2" id="KW-0812">Transmembrane</keyword>
<reference evidence="4" key="1">
    <citation type="journal article" date="2014" name="Genome Announc.">
        <title>Genome sequence of the yeast Cyberlindnera fabianii (Hansenula fabianii).</title>
        <authorList>
            <person name="Freel K.C."/>
            <person name="Sarilar V."/>
            <person name="Neuveglise C."/>
            <person name="Devillers H."/>
            <person name="Friedrich A."/>
            <person name="Schacherer J."/>
        </authorList>
    </citation>
    <scope>NUCLEOTIDE SEQUENCE</scope>
    <source>
        <strain evidence="4">YJS4271</strain>
    </source>
</reference>
<sequence length="397" mass="45296">MKLLSLVALAAVASAAAVSPVETASPTITQGPHLEKRYQKVRLPTTTSSTSSETPKPWIRTIYSTVREIVTPTVIRGVTFSAKPPENTDDPLPWVSLNKFGSPVTVKPKIKNGRTEKASPDYSTYFKTATTHVYNYEELQAHNMAPDQVHEEIEFIDEDKTYVSLNPLIRCTPNRYTKQGLARDRDTAPFCTPHSGVELVMGKTYFITWYTKYFPSDVQKVRLHFTYVKESAISKGMKRDIDRAFHTTEWIDNLHGFYAFEIDEEWFNGKPIVQVGMTIQPDNVDDDDFDLFENATVFKLALGNKVARKTKEQKALEDQGITSDSWYYVAMSIPLAVTVSGLLMYVFIQLTKKDRDFTETRYRAWKAQHKVLGKFRPSKKNKKYSELPTMKDDLKNA</sequence>
<dbReference type="PhylomeDB" id="A0A061B229"/>
<dbReference type="OrthoDB" id="4084551at2759"/>
<evidence type="ECO:0000313" key="4">
    <source>
        <dbReference type="EMBL" id="CDR43492.1"/>
    </source>
</evidence>
<keyword evidence="2" id="KW-1133">Transmembrane helix</keyword>
<feature type="region of interest" description="Disordered" evidence="1">
    <location>
        <begin position="21"/>
        <end position="54"/>
    </location>
</feature>
<proteinExistence type="predicted"/>
<evidence type="ECO:0000256" key="3">
    <source>
        <dbReference type="SAM" id="SignalP"/>
    </source>
</evidence>
<evidence type="ECO:0000256" key="2">
    <source>
        <dbReference type="SAM" id="Phobius"/>
    </source>
</evidence>
<feature type="transmembrane region" description="Helical" evidence="2">
    <location>
        <begin position="326"/>
        <end position="348"/>
    </location>
</feature>
<feature type="signal peptide" evidence="3">
    <location>
        <begin position="1"/>
        <end position="17"/>
    </location>
</feature>
<dbReference type="AlphaFoldDB" id="A0A061B229"/>
<keyword evidence="2" id="KW-0472">Membrane</keyword>
<accession>A0A061B229</accession>
<dbReference type="EMBL" id="LK052897">
    <property type="protein sequence ID" value="CDR43492.1"/>
    <property type="molecule type" value="Genomic_DNA"/>
</dbReference>
<feature type="compositionally biased region" description="Basic and acidic residues" evidence="1">
    <location>
        <begin position="383"/>
        <end position="397"/>
    </location>
</feature>
<name>A0A061B229_CYBFA</name>
<feature type="region of interest" description="Disordered" evidence="1">
    <location>
        <begin position="376"/>
        <end position="397"/>
    </location>
</feature>
<protein>
    <submittedName>
        <fullName evidence="4">CYFA0S12e01068g1_1</fullName>
    </submittedName>
</protein>
<gene>
    <name evidence="4" type="ORF">CYFA0S_12e01068g</name>
</gene>
<dbReference type="InterPro" id="IPR028000">
    <property type="entry name" value="Pma1"/>
</dbReference>
<dbReference type="Pfam" id="PF14610">
    <property type="entry name" value="Psg1"/>
    <property type="match status" value="1"/>
</dbReference>
<evidence type="ECO:0000256" key="1">
    <source>
        <dbReference type="SAM" id="MobiDB-lite"/>
    </source>
</evidence>
<feature type="chain" id="PRO_5001594375" evidence="3">
    <location>
        <begin position="18"/>
        <end position="397"/>
    </location>
</feature>
<organism evidence="4">
    <name type="scientific">Cyberlindnera fabianii</name>
    <name type="common">Yeast</name>
    <name type="synonym">Hansenula fabianii</name>
    <dbReference type="NCBI Taxonomy" id="36022"/>
    <lineage>
        <taxon>Eukaryota</taxon>
        <taxon>Fungi</taxon>
        <taxon>Dikarya</taxon>
        <taxon>Ascomycota</taxon>
        <taxon>Saccharomycotina</taxon>
        <taxon>Saccharomycetes</taxon>
        <taxon>Phaffomycetales</taxon>
        <taxon>Phaffomycetaceae</taxon>
        <taxon>Cyberlindnera</taxon>
    </lineage>
</organism>
<keyword evidence="3" id="KW-0732">Signal</keyword>
<dbReference type="VEuPathDB" id="FungiDB:BON22_5375"/>